<dbReference type="AlphaFoldDB" id="A0A165P5S4"/>
<dbReference type="Gene3D" id="3.80.10.10">
    <property type="entry name" value="Ribonuclease Inhibitor"/>
    <property type="match status" value="1"/>
</dbReference>
<evidence type="ECO:0000313" key="1">
    <source>
        <dbReference type="EMBL" id="KZT20559.1"/>
    </source>
</evidence>
<dbReference type="EMBL" id="KV425618">
    <property type="protein sequence ID" value="KZT20559.1"/>
    <property type="molecule type" value="Genomic_DNA"/>
</dbReference>
<proteinExistence type="predicted"/>
<dbReference type="Proteomes" id="UP000076761">
    <property type="component" value="Unassembled WGS sequence"/>
</dbReference>
<reference evidence="1 2" key="1">
    <citation type="journal article" date="2016" name="Mol. Biol. Evol.">
        <title>Comparative Genomics of Early-Diverging Mushroom-Forming Fungi Provides Insights into the Origins of Lignocellulose Decay Capabilities.</title>
        <authorList>
            <person name="Nagy L.G."/>
            <person name="Riley R."/>
            <person name="Tritt A."/>
            <person name="Adam C."/>
            <person name="Daum C."/>
            <person name="Floudas D."/>
            <person name="Sun H."/>
            <person name="Yadav J.S."/>
            <person name="Pangilinan J."/>
            <person name="Larsson K.H."/>
            <person name="Matsuura K."/>
            <person name="Barry K."/>
            <person name="Labutti K."/>
            <person name="Kuo R."/>
            <person name="Ohm R.A."/>
            <person name="Bhattacharya S.S."/>
            <person name="Shirouzu T."/>
            <person name="Yoshinaga Y."/>
            <person name="Martin F.M."/>
            <person name="Grigoriev I.V."/>
            <person name="Hibbett D.S."/>
        </authorList>
    </citation>
    <scope>NUCLEOTIDE SEQUENCE [LARGE SCALE GENOMIC DNA]</scope>
    <source>
        <strain evidence="1 2">HHB14362 ss-1</strain>
    </source>
</reference>
<dbReference type="SUPFAM" id="SSF52047">
    <property type="entry name" value="RNI-like"/>
    <property type="match status" value="1"/>
</dbReference>
<accession>A0A165P5S4</accession>
<protein>
    <recommendedName>
        <fullName evidence="3">F-box domain-containing protein</fullName>
    </recommendedName>
</protein>
<dbReference type="InParanoid" id="A0A165P5S4"/>
<organism evidence="1 2">
    <name type="scientific">Neolentinus lepideus HHB14362 ss-1</name>
    <dbReference type="NCBI Taxonomy" id="1314782"/>
    <lineage>
        <taxon>Eukaryota</taxon>
        <taxon>Fungi</taxon>
        <taxon>Dikarya</taxon>
        <taxon>Basidiomycota</taxon>
        <taxon>Agaricomycotina</taxon>
        <taxon>Agaricomycetes</taxon>
        <taxon>Gloeophyllales</taxon>
        <taxon>Gloeophyllaceae</taxon>
        <taxon>Neolentinus</taxon>
    </lineage>
</organism>
<name>A0A165P5S4_9AGAM</name>
<sequence>MRPGHLVHTLLRRFAKISVDSGQDALPPEIFGIILKHSAPSLPEVDETAYQEYPGSTARVAQRKAQVHEQQWFSSLLLVCSRWYEMGTPLLYHQVHVSSYDQLRKFSRTLERHPEYGTFVRWLFLPHHTSILWCIARPFKANRSGYTYHNDLAVVFCTCRSLRQLELEPPAYFDPPLPWLSEDTKGYLNISNFPAPRGIWPEEFTELKSLTLHGEFITAAFLGYPGELPSLEELCLIGTNSLTHPAKNFMMLGASDVQFQLPKLRTLRLRRCIFKRGWLHQLSVPRLQTLEITDCQIQFRDADDDSSRPTLLPLGALKTVQMPVYPRLLWSSFSDFHNLQHLIVLLDPQGPISLPAGIAEPPQLVHLELVLMEITPGEDLSILATTRSKGNMEEVIWDLYHLLDRGHTFPLLRRLVIRGDLDEENHWVPMKQVAKSCAARGIEFAWHGQYAPWLAPKPQLPLTLEERLERRLHILQD</sequence>
<gene>
    <name evidence="1" type="ORF">NEOLEDRAFT_1151244</name>
</gene>
<dbReference type="OrthoDB" id="2786563at2759"/>
<evidence type="ECO:0000313" key="2">
    <source>
        <dbReference type="Proteomes" id="UP000076761"/>
    </source>
</evidence>
<dbReference type="InterPro" id="IPR032675">
    <property type="entry name" value="LRR_dom_sf"/>
</dbReference>
<evidence type="ECO:0008006" key="3">
    <source>
        <dbReference type="Google" id="ProtNLM"/>
    </source>
</evidence>
<keyword evidence="2" id="KW-1185">Reference proteome</keyword>